<dbReference type="InterPro" id="IPR045584">
    <property type="entry name" value="Pilin-like"/>
</dbReference>
<dbReference type="InterPro" id="IPR012902">
    <property type="entry name" value="N_methyl_site"/>
</dbReference>
<dbReference type="Gene3D" id="3.30.700.10">
    <property type="entry name" value="Glycoprotein, Type 4 Pilin"/>
    <property type="match status" value="1"/>
</dbReference>
<name>A0A518IBM6_9PLAN</name>
<keyword evidence="1" id="KW-0472">Membrane</keyword>
<dbReference type="EMBL" id="CP037452">
    <property type="protein sequence ID" value="QDV50507.1"/>
    <property type="molecule type" value="Genomic_DNA"/>
</dbReference>
<evidence type="ECO:0000256" key="1">
    <source>
        <dbReference type="SAM" id="Phobius"/>
    </source>
</evidence>
<gene>
    <name evidence="3" type="primary">xcpT_27</name>
    <name evidence="3" type="ORF">Enr17x_25480</name>
</gene>
<evidence type="ECO:0000313" key="3">
    <source>
        <dbReference type="EMBL" id="QDV50507.1"/>
    </source>
</evidence>
<keyword evidence="4" id="KW-1185">Reference proteome</keyword>
<evidence type="ECO:0000259" key="2">
    <source>
        <dbReference type="Pfam" id="PF07596"/>
    </source>
</evidence>
<dbReference type="InterPro" id="IPR027558">
    <property type="entry name" value="Pre_pil_HX9DG_C"/>
</dbReference>
<dbReference type="AlphaFoldDB" id="A0A518IBM6"/>
<protein>
    <submittedName>
        <fullName evidence="3">Type II secretion system protein G</fullName>
    </submittedName>
</protein>
<dbReference type="PROSITE" id="PS00409">
    <property type="entry name" value="PROKAR_NTER_METHYL"/>
    <property type="match status" value="1"/>
</dbReference>
<dbReference type="KEGG" id="gfm:Enr17x_25480"/>
<dbReference type="NCBIfam" id="TIGR04294">
    <property type="entry name" value="pre_pil_HX9DG"/>
    <property type="match status" value="1"/>
</dbReference>
<keyword evidence="1" id="KW-0812">Transmembrane</keyword>
<keyword evidence="1" id="KW-1133">Transmembrane helix</keyword>
<sequence length="321" mass="34259">MKRCKGTAQRGFTLIELLVVIAIIAILIALLLPAVQQAREAARRSNCKNNLKQIGLALHNYHETFSIFPPGYVGTGASAQNPNLLAWSAMILPFIDQANLYNQMSSSMFHNPGTGGWLTVANVSPAVAATTQAQTVIPFYNCPSDPMGGRNADRPSPTNNYQWGKSNYPAVRDSVYWNAATPAAVTVKGSFGNSDTKVRFRDMTDGTSNIIMVGERATLDTPGSPGITRTGAIWVGFHVDGDTNTTDINSISGTASSADGTGPQTSQLINQGSEHAFSSPHVGGCHFLMGDGKVRFISENINGDTYTWLAGINDGKVIGEF</sequence>
<feature type="domain" description="DUF1559" evidence="2">
    <location>
        <begin position="36"/>
        <end position="302"/>
    </location>
</feature>
<dbReference type="PANTHER" id="PTHR30093">
    <property type="entry name" value="GENERAL SECRETION PATHWAY PROTEIN G"/>
    <property type="match status" value="1"/>
</dbReference>
<dbReference type="PANTHER" id="PTHR30093:SF2">
    <property type="entry name" value="TYPE II SECRETION SYSTEM PROTEIN H"/>
    <property type="match status" value="1"/>
</dbReference>
<proteinExistence type="predicted"/>
<dbReference type="InterPro" id="IPR011453">
    <property type="entry name" value="DUF1559"/>
</dbReference>
<dbReference type="Proteomes" id="UP000318313">
    <property type="component" value="Chromosome"/>
</dbReference>
<dbReference type="NCBIfam" id="TIGR02532">
    <property type="entry name" value="IV_pilin_GFxxxE"/>
    <property type="match status" value="1"/>
</dbReference>
<feature type="transmembrane region" description="Helical" evidence="1">
    <location>
        <begin position="12"/>
        <end position="35"/>
    </location>
</feature>
<accession>A0A518IBM6</accession>
<organism evidence="3 4">
    <name type="scientific">Gimesia fumaroli</name>
    <dbReference type="NCBI Taxonomy" id="2527976"/>
    <lineage>
        <taxon>Bacteria</taxon>
        <taxon>Pseudomonadati</taxon>
        <taxon>Planctomycetota</taxon>
        <taxon>Planctomycetia</taxon>
        <taxon>Planctomycetales</taxon>
        <taxon>Planctomycetaceae</taxon>
        <taxon>Gimesia</taxon>
    </lineage>
</organism>
<dbReference type="SUPFAM" id="SSF54523">
    <property type="entry name" value="Pili subunits"/>
    <property type="match status" value="1"/>
</dbReference>
<reference evidence="3 4" key="1">
    <citation type="submission" date="2019-03" db="EMBL/GenBank/DDBJ databases">
        <title>Deep-cultivation of Planctomycetes and their phenomic and genomic characterization uncovers novel biology.</title>
        <authorList>
            <person name="Wiegand S."/>
            <person name="Jogler M."/>
            <person name="Boedeker C."/>
            <person name="Pinto D."/>
            <person name="Vollmers J."/>
            <person name="Rivas-Marin E."/>
            <person name="Kohn T."/>
            <person name="Peeters S.H."/>
            <person name="Heuer A."/>
            <person name="Rast P."/>
            <person name="Oberbeckmann S."/>
            <person name="Bunk B."/>
            <person name="Jeske O."/>
            <person name="Meyerdierks A."/>
            <person name="Storesund J.E."/>
            <person name="Kallscheuer N."/>
            <person name="Luecker S."/>
            <person name="Lage O.M."/>
            <person name="Pohl T."/>
            <person name="Merkel B.J."/>
            <person name="Hornburger P."/>
            <person name="Mueller R.-W."/>
            <person name="Bruemmer F."/>
            <person name="Labrenz M."/>
            <person name="Spormann A.M."/>
            <person name="Op den Camp H."/>
            <person name="Overmann J."/>
            <person name="Amann R."/>
            <person name="Jetten M.S.M."/>
            <person name="Mascher T."/>
            <person name="Medema M.H."/>
            <person name="Devos D.P."/>
            <person name="Kaster A.-K."/>
            <person name="Ovreas L."/>
            <person name="Rohde M."/>
            <person name="Galperin M.Y."/>
            <person name="Jogler C."/>
        </authorList>
    </citation>
    <scope>NUCLEOTIDE SEQUENCE [LARGE SCALE GENOMIC DNA]</scope>
    <source>
        <strain evidence="3 4">Enr17</strain>
    </source>
</reference>
<dbReference type="Pfam" id="PF07596">
    <property type="entry name" value="SBP_bac_10"/>
    <property type="match status" value="1"/>
</dbReference>
<evidence type="ECO:0000313" key="4">
    <source>
        <dbReference type="Proteomes" id="UP000318313"/>
    </source>
</evidence>
<dbReference type="Pfam" id="PF07963">
    <property type="entry name" value="N_methyl"/>
    <property type="match status" value="1"/>
</dbReference>
<dbReference type="OrthoDB" id="251298at2"/>